<dbReference type="SUPFAM" id="SSF53756">
    <property type="entry name" value="UDP-Glycosyltransferase/glycogen phosphorylase"/>
    <property type="match status" value="1"/>
</dbReference>
<comment type="caution">
    <text evidence="3">The sequence shown here is derived from an EMBL/GenBank/DDBJ whole genome shotgun (WGS) entry which is preliminary data.</text>
</comment>
<dbReference type="Proteomes" id="UP000233730">
    <property type="component" value="Unassembled WGS sequence"/>
</dbReference>
<evidence type="ECO:0000313" key="3">
    <source>
        <dbReference type="EMBL" id="PKU88558.1"/>
    </source>
</evidence>
<proteinExistence type="predicted"/>
<dbReference type="EMBL" id="PCGZ01000011">
    <property type="protein sequence ID" value="PKU88558.1"/>
    <property type="molecule type" value="Genomic_DNA"/>
</dbReference>
<name>A0A2N3QEL5_9BIFI</name>
<protein>
    <submittedName>
        <fullName evidence="3">Wsaf With Dtdp</fullName>
    </submittedName>
</protein>
<dbReference type="RefSeq" id="WP_180327557.1">
    <property type="nucleotide sequence ID" value="NZ_PCGZ01000011.1"/>
</dbReference>
<dbReference type="InterPro" id="IPR048510">
    <property type="entry name" value="WsaF_N"/>
</dbReference>
<dbReference type="Gene3D" id="3.40.50.11090">
    <property type="match status" value="1"/>
</dbReference>
<dbReference type="Pfam" id="PF22772">
    <property type="entry name" value="WsaF_C"/>
    <property type="match status" value="1"/>
</dbReference>
<feature type="domain" description="WsaF N-terminal" evidence="1">
    <location>
        <begin position="45"/>
        <end position="203"/>
    </location>
</feature>
<organism evidence="3 4">
    <name type="scientific">Bifidobacterium pseudolongum subsp. globosum</name>
    <dbReference type="NCBI Taxonomy" id="1690"/>
    <lineage>
        <taxon>Bacteria</taxon>
        <taxon>Bacillati</taxon>
        <taxon>Actinomycetota</taxon>
        <taxon>Actinomycetes</taxon>
        <taxon>Bifidobacteriales</taxon>
        <taxon>Bifidobacteriaceae</taxon>
        <taxon>Bifidobacterium</taxon>
    </lineage>
</organism>
<feature type="domain" description="WsaF C-terminal" evidence="2">
    <location>
        <begin position="247"/>
        <end position="377"/>
    </location>
</feature>
<evidence type="ECO:0000313" key="4">
    <source>
        <dbReference type="Proteomes" id="UP000233730"/>
    </source>
</evidence>
<accession>A0A2N3QEL5</accession>
<dbReference type="Pfam" id="PF21374">
    <property type="entry name" value="WsaF_N"/>
    <property type="match status" value="1"/>
</dbReference>
<dbReference type="Gene3D" id="3.40.50.2000">
    <property type="entry name" value="Glycogen Phosphorylase B"/>
    <property type="match status" value="1"/>
</dbReference>
<dbReference type="InterPro" id="IPR055050">
    <property type="entry name" value="WsaF_C"/>
</dbReference>
<gene>
    <name evidence="3" type="ORF">CQR46_1660</name>
</gene>
<evidence type="ECO:0000259" key="1">
    <source>
        <dbReference type="Pfam" id="PF21374"/>
    </source>
</evidence>
<sequence length="429" mass="48077">MSGRVKRALHAVHQAIRPRGAYHLDTYHALTPVRFQPCTAGSGRRLNLFIPNIERSRMYGGQKTAFRFFTALLDECGGDARILVEQPCDAHQLEVLRAQYPDWQIVGAGEQSAAARQIVILDPDTRERAQLPVRPLDYFVYTYWTGAYALAQYEAFQREAFGRATPHIHLIQDFEPGFKAWSADYLLADSIYHQPNTIAVFNSVELKDWFDRLGYGFTSSYVFSPKLDPDIAKHLHDVPADHAREKLLVFYGRPSIPRNCFPLIVNALNLLLTQHPEVSREWKILSIGSSIGKITLADGQRLQTAGKMTLDDYAALMHRASVGVSLMCSPHPSYPPLEMAAFGITTITNSFVTKDLSAIPHITSLDSLSIEGLANAIWQAMQADPHADDGKPYPPNYAHYLEYTDFFDGIIDPLCREVLTDAEAVRNGV</sequence>
<dbReference type="AlphaFoldDB" id="A0A2N3QEL5"/>
<dbReference type="GO" id="GO:0030247">
    <property type="term" value="F:polysaccharide binding"/>
    <property type="evidence" value="ECO:0007669"/>
    <property type="project" value="InterPro"/>
</dbReference>
<reference evidence="3 4" key="1">
    <citation type="submission" date="2017-10" db="EMBL/GenBank/DDBJ databases">
        <title>Bifidobacterium genomics.</title>
        <authorList>
            <person name="Lugli G.A."/>
            <person name="Milani C."/>
            <person name="Mancabelli L."/>
        </authorList>
    </citation>
    <scope>NUCLEOTIDE SEQUENCE [LARGE SCALE GENOMIC DNA]</scope>
    <source>
        <strain evidence="3 4">1524B</strain>
    </source>
</reference>
<evidence type="ECO:0000259" key="2">
    <source>
        <dbReference type="Pfam" id="PF22772"/>
    </source>
</evidence>